<dbReference type="PANTHER" id="PTHR12606:SF141">
    <property type="entry name" value="GH15225P-RELATED"/>
    <property type="match status" value="1"/>
</dbReference>
<protein>
    <recommendedName>
        <fullName evidence="6">Ubiquitin-like protease family profile domain-containing protein</fullName>
    </recommendedName>
</protein>
<dbReference type="Pfam" id="PF02902">
    <property type="entry name" value="Peptidase_C48"/>
    <property type="match status" value="1"/>
</dbReference>
<evidence type="ECO:0000259" key="6">
    <source>
        <dbReference type="PROSITE" id="PS50600"/>
    </source>
</evidence>
<dbReference type="InterPro" id="IPR038765">
    <property type="entry name" value="Papain-like_cys_pep_sf"/>
</dbReference>
<reference evidence="7 8" key="1">
    <citation type="submission" date="2016-07" db="EMBL/GenBank/DDBJ databases">
        <title>Pervasive Adenine N6-methylation of Active Genes in Fungi.</title>
        <authorList>
            <consortium name="DOE Joint Genome Institute"/>
            <person name="Mondo S.J."/>
            <person name="Dannebaum R.O."/>
            <person name="Kuo R.C."/>
            <person name="Labutti K."/>
            <person name="Haridas S."/>
            <person name="Kuo A."/>
            <person name="Salamov A."/>
            <person name="Ahrendt S.R."/>
            <person name="Lipzen A."/>
            <person name="Sullivan W."/>
            <person name="Andreopoulos W.B."/>
            <person name="Clum A."/>
            <person name="Lindquist E."/>
            <person name="Daum C."/>
            <person name="Ramamoorthy G.K."/>
            <person name="Gryganskyi A."/>
            <person name="Culley D."/>
            <person name="Magnuson J.K."/>
            <person name="James T.Y."/>
            <person name="O'Malley M.A."/>
            <person name="Stajich J.E."/>
            <person name="Spatafora J.W."/>
            <person name="Visel A."/>
            <person name="Grigoriev I.V."/>
        </authorList>
    </citation>
    <scope>NUCLEOTIDE SEQUENCE [LARGE SCALE GENOMIC DNA]</scope>
    <source>
        <strain evidence="7 8">CBS 115471</strain>
    </source>
</reference>
<evidence type="ECO:0000313" key="7">
    <source>
        <dbReference type="EMBL" id="ORY16783.1"/>
    </source>
</evidence>
<dbReference type="PANTHER" id="PTHR12606">
    <property type="entry name" value="SENTRIN/SUMO-SPECIFIC PROTEASE"/>
    <property type="match status" value="1"/>
</dbReference>
<accession>A0A1Y2A2M8</accession>
<dbReference type="AlphaFoldDB" id="A0A1Y2A2M8"/>
<dbReference type="GO" id="GO:0005634">
    <property type="term" value="C:nucleus"/>
    <property type="evidence" value="ECO:0007669"/>
    <property type="project" value="TreeGrafter"/>
</dbReference>
<dbReference type="GO" id="GO:0006508">
    <property type="term" value="P:proteolysis"/>
    <property type="evidence" value="ECO:0007669"/>
    <property type="project" value="UniProtKB-KW"/>
</dbReference>
<evidence type="ECO:0000256" key="3">
    <source>
        <dbReference type="ARBA" id="ARBA00022801"/>
    </source>
</evidence>
<dbReference type="OrthoDB" id="1939479at2759"/>
<feature type="region of interest" description="Disordered" evidence="5">
    <location>
        <begin position="658"/>
        <end position="689"/>
    </location>
</feature>
<keyword evidence="2" id="KW-0645">Protease</keyword>
<feature type="region of interest" description="Disordered" evidence="5">
    <location>
        <begin position="221"/>
        <end position="240"/>
    </location>
</feature>
<dbReference type="Proteomes" id="UP000193144">
    <property type="component" value="Unassembled WGS sequence"/>
</dbReference>
<keyword evidence="4" id="KW-0788">Thiol protease</keyword>
<evidence type="ECO:0000313" key="8">
    <source>
        <dbReference type="Proteomes" id="UP000193144"/>
    </source>
</evidence>
<dbReference type="InterPro" id="IPR003653">
    <property type="entry name" value="Peptidase_C48_C"/>
</dbReference>
<dbReference type="Gene3D" id="3.40.395.10">
    <property type="entry name" value="Adenoviral Proteinase, Chain A"/>
    <property type="match status" value="1"/>
</dbReference>
<organism evidence="7 8">
    <name type="scientific">Clohesyomyces aquaticus</name>
    <dbReference type="NCBI Taxonomy" id="1231657"/>
    <lineage>
        <taxon>Eukaryota</taxon>
        <taxon>Fungi</taxon>
        <taxon>Dikarya</taxon>
        <taxon>Ascomycota</taxon>
        <taxon>Pezizomycotina</taxon>
        <taxon>Dothideomycetes</taxon>
        <taxon>Pleosporomycetidae</taxon>
        <taxon>Pleosporales</taxon>
        <taxon>Lindgomycetaceae</taxon>
        <taxon>Clohesyomyces</taxon>
    </lineage>
</organism>
<dbReference type="GO" id="GO:0016929">
    <property type="term" value="F:deSUMOylase activity"/>
    <property type="evidence" value="ECO:0007669"/>
    <property type="project" value="TreeGrafter"/>
</dbReference>
<evidence type="ECO:0000256" key="4">
    <source>
        <dbReference type="ARBA" id="ARBA00022807"/>
    </source>
</evidence>
<dbReference type="GO" id="GO:0016926">
    <property type="term" value="P:protein desumoylation"/>
    <property type="evidence" value="ECO:0007669"/>
    <property type="project" value="TreeGrafter"/>
</dbReference>
<dbReference type="STRING" id="1231657.A0A1Y2A2M8"/>
<keyword evidence="3" id="KW-0378">Hydrolase</keyword>
<evidence type="ECO:0000256" key="2">
    <source>
        <dbReference type="ARBA" id="ARBA00022670"/>
    </source>
</evidence>
<feature type="compositionally biased region" description="Polar residues" evidence="5">
    <location>
        <begin position="104"/>
        <end position="121"/>
    </location>
</feature>
<dbReference type="SUPFAM" id="SSF54001">
    <property type="entry name" value="Cysteine proteinases"/>
    <property type="match status" value="1"/>
</dbReference>
<keyword evidence="8" id="KW-1185">Reference proteome</keyword>
<sequence>MSKRAHGAAFAVTMPGAMPSDDNDILPFPESQLLDAAPAAPAPTFTYFSTLRKIVPSIGRFGTYIADRLHRILQAASRPQKIRAEDIHRIDGARKKILLDVGPSQKTGKTGNASKAQPSRKVNQRVSTLVASIPCAWPSPAPSPRNRNQPATTLKAAPITPPISASRPAHNIQASTHNTQAFAHNTQGSAPALKQLKKLKEEVAETSKPSDIHVTRTAVGSPAPAAAGQPHSPAQPEEVAHTRNIVRQANDEYRRAEEARQAAIEAQRQAAEEEKRRQHYEGELAVAYDQVTNKPPPPLSFFDQGFGDLPDAQNFAGYFAGYTEELSELPDAPAYTEKTVRLADQCHVKDFFQDSNVCDGLDSFLEEVKTETPKHQNITFSADGSHRQPRFVPLPPKQPTPLGQVPAMQTPTVGFKGVPQELFDPELNSSFLDEASFLLPAPPKNAAPPDLQSPPGGFKGVPQELFDDDLSSSFLDNASFLLPAPTKQAAAPTQTSALQSPPGEFKGIPQELFDDDLSSSFLDNASFLLPAPPKQPIVEFAEASQDVSDYDPDASFLEGDMFPGSSVLESPLPTKQSTSPYQRAEAATETVEFSEAAQDIPPGSFPFSDDENSLLEALPSFELVEVIKEVHITTPEEDATKQLPQDTKQSLDEEAIVEPPKPEEMKQPALSTQPAVQTPPPAPVQKPLVSPLSEKWRKELDAAVEKTNKGKIQVDLVTNKLNTHDFGTLLPHSFNGSRSCWLNDNIVNEYLGVLVEEIKSKASYQHRRGGPAPPVHAFPSQWWVNVQDDVKKVERWASRKQLAGKQLLDAELILIPVCELHHWRLLAIKPSERTIEYLDSLEKAGRPSTAAGPFITKVKEWLHMELGALYNEAEWQILPQRSQYQRNGSDCGVFTILNALALLRGEEPDRIMPSDGMLAAREMVAVSLLRSKTIGELE</sequence>
<dbReference type="PROSITE" id="PS50600">
    <property type="entry name" value="ULP_PROTEASE"/>
    <property type="match status" value="1"/>
</dbReference>
<gene>
    <name evidence="7" type="ORF">BCR34DRAFT_556637</name>
</gene>
<name>A0A1Y2A2M8_9PLEO</name>
<proteinExistence type="inferred from homology"/>
<dbReference type="EMBL" id="MCFA01000016">
    <property type="protein sequence ID" value="ORY16783.1"/>
    <property type="molecule type" value="Genomic_DNA"/>
</dbReference>
<feature type="domain" description="Ubiquitin-like protease family profile" evidence="6">
    <location>
        <begin position="719"/>
        <end position="902"/>
    </location>
</feature>
<comment type="caution">
    <text evidence="7">The sequence shown here is derived from an EMBL/GenBank/DDBJ whole genome shotgun (WGS) entry which is preliminary data.</text>
</comment>
<evidence type="ECO:0000256" key="1">
    <source>
        <dbReference type="ARBA" id="ARBA00005234"/>
    </source>
</evidence>
<evidence type="ECO:0000256" key="5">
    <source>
        <dbReference type="SAM" id="MobiDB-lite"/>
    </source>
</evidence>
<comment type="similarity">
    <text evidence="1">Belongs to the peptidase C48 family.</text>
</comment>
<feature type="region of interest" description="Disordered" evidence="5">
    <location>
        <begin position="102"/>
        <end position="121"/>
    </location>
</feature>